<evidence type="ECO:0000313" key="6">
    <source>
        <dbReference type="EMBL" id="KHD97360.1"/>
    </source>
</evidence>
<dbReference type="SUPFAM" id="SSF53756">
    <property type="entry name" value="UDP-Glycosyltransferase/glycogen phosphorylase"/>
    <property type="match status" value="1"/>
</dbReference>
<dbReference type="Gene3D" id="3.40.50.2000">
    <property type="entry name" value="Glycogen Phosphorylase B"/>
    <property type="match status" value="2"/>
</dbReference>
<dbReference type="PANTHER" id="PTHR45947">
    <property type="entry name" value="SULFOQUINOVOSYL TRANSFERASE SQD2"/>
    <property type="match status" value="1"/>
</dbReference>
<evidence type="ECO:0000256" key="1">
    <source>
        <dbReference type="ARBA" id="ARBA00021292"/>
    </source>
</evidence>
<dbReference type="InterPro" id="IPR050194">
    <property type="entry name" value="Glycosyltransferase_grp1"/>
</dbReference>
<organism evidence="6 7">
    <name type="scientific">Kocuria rosea subsp. polaris</name>
    <dbReference type="NCBI Taxonomy" id="136273"/>
    <lineage>
        <taxon>Bacteria</taxon>
        <taxon>Bacillati</taxon>
        <taxon>Actinomycetota</taxon>
        <taxon>Actinomycetes</taxon>
        <taxon>Micrococcales</taxon>
        <taxon>Micrococcaceae</taxon>
        <taxon>Kocuria</taxon>
    </lineage>
</organism>
<evidence type="ECO:0000259" key="4">
    <source>
        <dbReference type="Pfam" id="PF00534"/>
    </source>
</evidence>
<evidence type="ECO:0000259" key="5">
    <source>
        <dbReference type="Pfam" id="PF13439"/>
    </source>
</evidence>
<dbReference type="Pfam" id="PF13439">
    <property type="entry name" value="Glyco_transf_4"/>
    <property type="match status" value="1"/>
</dbReference>
<feature type="domain" description="Glycosyltransferase subfamily 4-like N-terminal" evidence="5">
    <location>
        <begin position="15"/>
        <end position="190"/>
    </location>
</feature>
<dbReference type="EMBL" id="JSUH01000008">
    <property type="protein sequence ID" value="KHD97360.1"/>
    <property type="molecule type" value="Genomic_DNA"/>
</dbReference>
<dbReference type="Pfam" id="PF00534">
    <property type="entry name" value="Glycos_transf_1"/>
    <property type="match status" value="1"/>
</dbReference>
<feature type="domain" description="Glycosyl transferase family 1" evidence="4">
    <location>
        <begin position="198"/>
        <end position="350"/>
    </location>
</feature>
<dbReference type="GO" id="GO:0016758">
    <property type="term" value="F:hexosyltransferase activity"/>
    <property type="evidence" value="ECO:0007669"/>
    <property type="project" value="TreeGrafter"/>
</dbReference>
<evidence type="ECO:0000256" key="3">
    <source>
        <dbReference type="ARBA" id="ARBA00022679"/>
    </source>
</evidence>
<comment type="caution">
    <text evidence="6">The sequence shown here is derived from an EMBL/GenBank/DDBJ whole genome shotgun (WGS) entry which is preliminary data.</text>
</comment>
<dbReference type="RefSeq" id="WP_035926983.1">
    <property type="nucleotide sequence ID" value="NZ_JSUH01000008.1"/>
</dbReference>
<protein>
    <recommendedName>
        <fullName evidence="1">D-inositol 3-phosphate glycosyltransferase</fullName>
    </recommendedName>
</protein>
<dbReference type="AlphaFoldDB" id="A0A0A6VQT2"/>
<evidence type="ECO:0000313" key="7">
    <source>
        <dbReference type="Proteomes" id="UP000030466"/>
    </source>
</evidence>
<keyword evidence="7" id="KW-1185">Reference proteome</keyword>
<sequence>MRVAVVAEQFLPHLNGVTHSVLRVVEQLVAGGHDVVVVAPSYDPAPLGRPAEQVVEDLDGVPVHRLPAVPLTGYPAVRVAGGTVARVRRQLERFRPDVVHVASPFVLGRRAILAAQQLGVPCVAVYQTDVPGYAAKYGAPFLEQLLWGHVRSMHNLATLTLAPSTAAVRQLTEHGVQDVHLWRRGVDTTRFSPRHRDERWREEVGGGRRIVGYVGRIAPEKQVEDLSAVADLPGTRLVVVGSGPEEDALRRRLPQAHFTGRRSGADLARIMASFDVFVHPGEFETFCQTIQEAMASGVPVVATGRGGPLDLVDRSRTGWLYPPGDLGALRGYVADLLGDEAKRAAFGVAAHAAVQGRTWDVLVGQLLEHYERAVALSAQGQGRSRRHRRAV</sequence>
<name>A0A0A6VQT2_KOCRO</name>
<dbReference type="OrthoDB" id="9802525at2"/>
<dbReference type="InterPro" id="IPR001296">
    <property type="entry name" value="Glyco_trans_1"/>
</dbReference>
<reference evidence="6 7" key="1">
    <citation type="journal article" date="2003" name="Int. J. Syst. Evol. Microbiol.">
        <title>Kocuria polaris sp. nov., an orange-pigmented psychrophilic bacterium isolated from an Antarctic cyanobacterial mat sample.</title>
        <authorList>
            <person name="Reddy G.S."/>
            <person name="Prakash J.S."/>
            <person name="Prabahar V."/>
            <person name="Matsumoto G.I."/>
            <person name="Stackebrandt E."/>
            <person name="Shivaji S."/>
        </authorList>
    </citation>
    <scope>NUCLEOTIDE SEQUENCE [LARGE SCALE GENOMIC DNA]</scope>
    <source>
        <strain evidence="6 7">CMS 76or</strain>
    </source>
</reference>
<accession>A0A0A6VQT2</accession>
<gene>
    <name evidence="6" type="ORF">GY22_10155</name>
</gene>
<dbReference type="Proteomes" id="UP000030466">
    <property type="component" value="Unassembled WGS sequence"/>
</dbReference>
<proteinExistence type="predicted"/>
<dbReference type="CDD" id="cd03814">
    <property type="entry name" value="GT4-like"/>
    <property type="match status" value="1"/>
</dbReference>
<dbReference type="PANTHER" id="PTHR45947:SF3">
    <property type="entry name" value="SULFOQUINOVOSYL TRANSFERASE SQD2"/>
    <property type="match status" value="1"/>
</dbReference>
<dbReference type="InterPro" id="IPR028098">
    <property type="entry name" value="Glyco_trans_4-like_N"/>
</dbReference>
<keyword evidence="3 6" id="KW-0808">Transferase</keyword>
<evidence type="ECO:0000256" key="2">
    <source>
        <dbReference type="ARBA" id="ARBA00022676"/>
    </source>
</evidence>
<dbReference type="GO" id="GO:1901137">
    <property type="term" value="P:carbohydrate derivative biosynthetic process"/>
    <property type="evidence" value="ECO:0007669"/>
    <property type="project" value="UniProtKB-ARBA"/>
</dbReference>
<keyword evidence="2 6" id="KW-0328">Glycosyltransferase</keyword>